<keyword evidence="1" id="KW-0853">WD repeat</keyword>
<proteinExistence type="predicted"/>
<keyword evidence="2" id="KW-0677">Repeat</keyword>
<feature type="domain" description="BEACH" evidence="4">
    <location>
        <begin position="304"/>
        <end position="595"/>
    </location>
</feature>
<evidence type="ECO:0000256" key="2">
    <source>
        <dbReference type="ARBA" id="ARBA00022737"/>
    </source>
</evidence>
<dbReference type="PANTHER" id="PTHR13743:SF123">
    <property type="entry name" value="PROTEIN FAN"/>
    <property type="match status" value="1"/>
</dbReference>
<dbReference type="EMBL" id="GBEZ01016968">
    <property type="protein sequence ID" value="JAC69327.1"/>
    <property type="molecule type" value="Transcribed_RNA"/>
</dbReference>
<dbReference type="InterPro" id="IPR000409">
    <property type="entry name" value="BEACH_dom"/>
</dbReference>
<feature type="region of interest" description="Disordered" evidence="3">
    <location>
        <begin position="636"/>
        <end position="731"/>
    </location>
</feature>
<feature type="compositionally biased region" description="Polar residues" evidence="3">
    <location>
        <begin position="700"/>
        <end position="710"/>
    </location>
</feature>
<evidence type="ECO:0000259" key="5">
    <source>
        <dbReference type="PROSITE" id="PS51783"/>
    </source>
</evidence>
<feature type="region of interest" description="Disordered" evidence="3">
    <location>
        <begin position="972"/>
        <end position="991"/>
    </location>
</feature>
<dbReference type="InterPro" id="IPR036372">
    <property type="entry name" value="BEACH_dom_sf"/>
</dbReference>
<feature type="domain" description="BEACH-type PH" evidence="5">
    <location>
        <begin position="170"/>
        <end position="282"/>
    </location>
</feature>
<feature type="region of interest" description="Disordered" evidence="3">
    <location>
        <begin position="745"/>
        <end position="812"/>
    </location>
</feature>
<feature type="region of interest" description="Disordered" evidence="3">
    <location>
        <begin position="905"/>
        <end position="933"/>
    </location>
</feature>
<feature type="compositionally biased region" description="Polar residues" evidence="3">
    <location>
        <begin position="718"/>
        <end position="728"/>
    </location>
</feature>
<dbReference type="Gene3D" id="1.10.1540.10">
    <property type="entry name" value="BEACH domain"/>
    <property type="match status" value="1"/>
</dbReference>
<dbReference type="SUPFAM" id="SSF50729">
    <property type="entry name" value="PH domain-like"/>
    <property type="match status" value="1"/>
</dbReference>
<dbReference type="PANTHER" id="PTHR13743">
    <property type="entry name" value="BEIGE/BEACH-RELATED"/>
    <property type="match status" value="1"/>
</dbReference>
<evidence type="ECO:0000256" key="3">
    <source>
        <dbReference type="SAM" id="MobiDB-lite"/>
    </source>
</evidence>
<dbReference type="SUPFAM" id="SSF81837">
    <property type="entry name" value="BEACH domain"/>
    <property type="match status" value="1"/>
</dbReference>
<accession>A0A061R8P8</accession>
<dbReference type="Pfam" id="PF25400">
    <property type="entry name" value="PH_FAN"/>
    <property type="match status" value="1"/>
</dbReference>
<gene>
    <name evidence="6" type="ORF">TSPGSL018_6651</name>
</gene>
<feature type="compositionally biased region" description="Pro residues" evidence="3">
    <location>
        <begin position="591"/>
        <end position="602"/>
    </location>
</feature>
<dbReference type="FunFam" id="1.10.1540.10:FF:000001">
    <property type="entry name" value="neurobeachin isoform X1"/>
    <property type="match status" value="1"/>
</dbReference>
<dbReference type="InterPro" id="IPR023362">
    <property type="entry name" value="PH-BEACH_dom"/>
</dbReference>
<dbReference type="AlphaFoldDB" id="A0A061R8P8"/>
<dbReference type="SMART" id="SM01026">
    <property type="entry name" value="Beach"/>
    <property type="match status" value="1"/>
</dbReference>
<evidence type="ECO:0000313" key="6">
    <source>
        <dbReference type="EMBL" id="JAC69327.1"/>
    </source>
</evidence>
<protein>
    <submittedName>
        <fullName evidence="6">Beach domain-containing protein</fullName>
    </submittedName>
</protein>
<dbReference type="InterPro" id="IPR057496">
    <property type="entry name" value="FAN-like_PH"/>
</dbReference>
<feature type="compositionally biased region" description="Low complexity" evidence="3">
    <location>
        <begin position="788"/>
        <end position="812"/>
    </location>
</feature>
<evidence type="ECO:0000256" key="1">
    <source>
        <dbReference type="ARBA" id="ARBA00022574"/>
    </source>
</evidence>
<feature type="region of interest" description="Disordered" evidence="3">
    <location>
        <begin position="584"/>
        <end position="603"/>
    </location>
</feature>
<dbReference type="PROSITE" id="PS50197">
    <property type="entry name" value="BEACH"/>
    <property type="match status" value="1"/>
</dbReference>
<name>A0A061R8P8_9CHLO</name>
<reference evidence="6" key="1">
    <citation type="submission" date="2014-05" db="EMBL/GenBank/DDBJ databases">
        <title>The transcriptome of the halophilic microalga Tetraselmis sp. GSL018 isolated from the Great Salt Lake, Utah.</title>
        <authorList>
            <person name="Jinkerson R.E."/>
            <person name="D'Adamo S."/>
            <person name="Posewitz M.C."/>
        </authorList>
    </citation>
    <scope>NUCLEOTIDE SEQUENCE</scope>
    <source>
        <strain evidence="6">GSL018</strain>
    </source>
</reference>
<evidence type="ECO:0000259" key="4">
    <source>
        <dbReference type="PROSITE" id="PS50197"/>
    </source>
</evidence>
<dbReference type="Pfam" id="PF02138">
    <property type="entry name" value="Beach"/>
    <property type="match status" value="1"/>
</dbReference>
<feature type="compositionally biased region" description="Pro residues" evidence="3">
    <location>
        <begin position="641"/>
        <end position="660"/>
    </location>
</feature>
<feature type="compositionally biased region" description="Low complexity" evidence="3">
    <location>
        <begin position="661"/>
        <end position="681"/>
    </location>
</feature>
<dbReference type="PROSITE" id="PS51783">
    <property type="entry name" value="PH_BEACH"/>
    <property type="match status" value="1"/>
</dbReference>
<sequence length="991" mass="108586">MFGRKRQTTRFSLLLLEEGEDYVKDWVAHCEWPSKVTGNWQGKEKLEGRLRLCSKSLMFDADDSRVPIVRLPFRSAQRLEGTGDRTFVIDCAVVVKMKQDCADAPYVFQKGEDVVWRFALAYDTMESFMPLAQEQLAVSRLPLEEAEKILKVLEQHREDAMEFDRSELVDFNERILYDAPATQMTPLVREAGRLLITDQRVYFQPLHNINGGARVRSHPLAHVAAVARRRSSLRPVGLELFFLDPDDTRMGNSIGGPTWDAPSAFFAFRTGEERERAVSILLRQPRIGQALSAGHDAMATAGSLLEADTRQLRLVTSAWQHGRISNMEYLLYCNLAAGRSFNDLTQWPVFPWVLSDYRSSRLNLDDPGVFRDLSKPVGALNPQRLELLRKRFREMPSGEGLPEPFLYGTHYSTPGYVMFWLVRAAPGHMLRLQNGRFDAPDRLFFDVAETWDSVAGKNHADVKELIPEFFLPDSSFLVNRHGLALGRRQNGRSVGDVLLPPWARDPDDFIAKHRAALESPTVSANLHKWIDLIFGYKQRGREAVEANNVFHPLTYEGAVDLDAVSDPMERRALEVQINEFGQTPRQLFTSPHPPRIRVPPTPNVNRLYQAQGRSAAGGGDCSRAFSLALLGPLIAVASSTGPPPDGPGPPGDASPSPPSRPSADGDGLPPPASTASASGASLRIRQLRTEGAGSSSSSSPARTPNGSRTPDSSRSEQRTTGSAESSPNRFLRSISASRIRAALGFRQSPREAAAGPGARQESPAPREEPPEPSQQQAEPPPSAGEGEGASAEARSPAPGCSSPASSAGSYATSPAGQRCRVIRAASGHVLQPEPALEPWGAAIRSRLRPLATIRAQKERINAVALSSCGGGTIYLLRRQRGLPQGPVDRVAVAAPGRAMRRHPAVVAGAPPGGLGPHHRGRRGGLRPPDAPRGLVRQPMLRLQRRLGEAARQLACARRRRLLHAARLQRPARRLPAADRLLGQHSEGVAPR</sequence>
<organism evidence="6">
    <name type="scientific">Tetraselmis sp. GSL018</name>
    <dbReference type="NCBI Taxonomy" id="582737"/>
    <lineage>
        <taxon>Eukaryota</taxon>
        <taxon>Viridiplantae</taxon>
        <taxon>Chlorophyta</taxon>
        <taxon>core chlorophytes</taxon>
        <taxon>Chlorodendrophyceae</taxon>
        <taxon>Chlorodendrales</taxon>
        <taxon>Chlorodendraceae</taxon>
        <taxon>Tetraselmis</taxon>
    </lineage>
</organism>
<dbReference type="CDD" id="cd06071">
    <property type="entry name" value="Beach"/>
    <property type="match status" value="1"/>
</dbReference>
<dbReference type="InterPro" id="IPR050865">
    <property type="entry name" value="BEACH_Domain"/>
</dbReference>
<feature type="unsure residue" description="I or L" evidence="6">
    <location>
        <position position="875"/>
    </location>
</feature>